<dbReference type="InterPro" id="IPR004633">
    <property type="entry name" value="NaPi_cotrn-rel/YqeW-like"/>
</dbReference>
<feature type="transmembrane region" description="Helical" evidence="6">
    <location>
        <begin position="128"/>
        <end position="150"/>
    </location>
</feature>
<accession>A0ABW5QAF8</accession>
<protein>
    <submittedName>
        <fullName evidence="7">Na/Pi symporter</fullName>
    </submittedName>
</protein>
<dbReference type="PANTHER" id="PTHR10010">
    <property type="entry name" value="SOLUTE CARRIER FAMILY 34 SODIUM PHOSPHATE , MEMBER 2-RELATED"/>
    <property type="match status" value="1"/>
</dbReference>
<reference evidence="8" key="1">
    <citation type="journal article" date="2019" name="Int. J. Syst. Evol. Microbiol.">
        <title>The Global Catalogue of Microorganisms (GCM) 10K type strain sequencing project: providing services to taxonomists for standard genome sequencing and annotation.</title>
        <authorList>
            <consortium name="The Broad Institute Genomics Platform"/>
            <consortium name="The Broad Institute Genome Sequencing Center for Infectious Disease"/>
            <person name="Wu L."/>
            <person name="Ma J."/>
        </authorList>
    </citation>
    <scope>NUCLEOTIDE SEQUENCE [LARGE SCALE GENOMIC DNA]</scope>
    <source>
        <strain evidence="8">TISTR 1571</strain>
    </source>
</reference>
<evidence type="ECO:0000256" key="2">
    <source>
        <dbReference type="ARBA" id="ARBA00022475"/>
    </source>
</evidence>
<organism evidence="7 8">
    <name type="scientific">Piscibacillus salipiscarius</name>
    <dbReference type="NCBI Taxonomy" id="299480"/>
    <lineage>
        <taxon>Bacteria</taxon>
        <taxon>Bacillati</taxon>
        <taxon>Bacillota</taxon>
        <taxon>Bacilli</taxon>
        <taxon>Bacillales</taxon>
        <taxon>Bacillaceae</taxon>
        <taxon>Piscibacillus</taxon>
    </lineage>
</organism>
<evidence type="ECO:0000256" key="5">
    <source>
        <dbReference type="ARBA" id="ARBA00023136"/>
    </source>
</evidence>
<proteinExistence type="predicted"/>
<name>A0ABW5QAF8_9BACI</name>
<feature type="transmembrane region" description="Helical" evidence="6">
    <location>
        <begin position="47"/>
        <end position="79"/>
    </location>
</feature>
<sequence>MFQIFLFILTLGVFLTGMYLVRNGLFKLSADRLKNWLKTLTDAPWKGLLLGTVVTAILQSSSAVSIIVIGLVAGGMLTFSQSIGIILGANIGTTVTTEIITLEINSLIIPMAIIGGVLLLFKKDNFRFTGMVLVGLSAVFGAMWGFKTLAAPLKEMEYVHQLFLSLDNNLFYAVIFGAIVTAVIQSSTATTGIMMGFIAAGSLNLDTAVAVVLGANIGTCVDAWLASIGSGREARLTAWSHIWLNVLGVLLFFPFIGLLSDLGAHLAERPDVQLAHISVIFNVLSSLIALPFVNKFSQLILKIHDRKNLQA</sequence>
<evidence type="ECO:0000256" key="1">
    <source>
        <dbReference type="ARBA" id="ARBA00004651"/>
    </source>
</evidence>
<dbReference type="RefSeq" id="WP_377328641.1">
    <property type="nucleotide sequence ID" value="NZ_JBHUMZ010000019.1"/>
</dbReference>
<evidence type="ECO:0000313" key="8">
    <source>
        <dbReference type="Proteomes" id="UP001597452"/>
    </source>
</evidence>
<evidence type="ECO:0000256" key="6">
    <source>
        <dbReference type="SAM" id="Phobius"/>
    </source>
</evidence>
<dbReference type="NCBIfam" id="TIGR00704">
    <property type="entry name" value="NaPi_cotrn_rel"/>
    <property type="match status" value="1"/>
</dbReference>
<keyword evidence="3 6" id="KW-0812">Transmembrane</keyword>
<dbReference type="PANTHER" id="PTHR10010:SF46">
    <property type="entry name" value="SODIUM-DEPENDENT PHOSPHATE TRANSPORT PROTEIN 2B"/>
    <property type="match status" value="1"/>
</dbReference>
<gene>
    <name evidence="7" type="ORF">ACFSW4_08350</name>
</gene>
<feature type="transmembrane region" description="Helical" evidence="6">
    <location>
        <begin position="272"/>
        <end position="293"/>
    </location>
</feature>
<feature type="transmembrane region" description="Helical" evidence="6">
    <location>
        <begin position="6"/>
        <end position="26"/>
    </location>
</feature>
<comment type="subcellular location">
    <subcellularLocation>
        <location evidence="1">Cell membrane</location>
        <topology evidence="1">Multi-pass membrane protein</topology>
    </subcellularLocation>
</comment>
<keyword evidence="4 6" id="KW-1133">Transmembrane helix</keyword>
<dbReference type="Pfam" id="PF02690">
    <property type="entry name" value="Na_Pi_cotrans"/>
    <property type="match status" value="1"/>
</dbReference>
<dbReference type="Proteomes" id="UP001597452">
    <property type="component" value="Unassembled WGS sequence"/>
</dbReference>
<dbReference type="InterPro" id="IPR003841">
    <property type="entry name" value="Na/Pi_transpt"/>
</dbReference>
<feature type="transmembrane region" description="Helical" evidence="6">
    <location>
        <begin position="242"/>
        <end position="260"/>
    </location>
</feature>
<evidence type="ECO:0000256" key="3">
    <source>
        <dbReference type="ARBA" id="ARBA00022692"/>
    </source>
</evidence>
<keyword evidence="5 6" id="KW-0472">Membrane</keyword>
<comment type="caution">
    <text evidence="7">The sequence shown here is derived from an EMBL/GenBank/DDBJ whole genome shotgun (WGS) entry which is preliminary data.</text>
</comment>
<dbReference type="NCBIfam" id="NF037997">
    <property type="entry name" value="Na_Pi_symport"/>
    <property type="match status" value="1"/>
</dbReference>
<evidence type="ECO:0000256" key="4">
    <source>
        <dbReference type="ARBA" id="ARBA00022989"/>
    </source>
</evidence>
<keyword evidence="8" id="KW-1185">Reference proteome</keyword>
<dbReference type="EMBL" id="JBHUMZ010000019">
    <property type="protein sequence ID" value="MFD2638871.1"/>
    <property type="molecule type" value="Genomic_DNA"/>
</dbReference>
<feature type="transmembrane region" description="Helical" evidence="6">
    <location>
        <begin position="170"/>
        <end position="198"/>
    </location>
</feature>
<evidence type="ECO:0000313" key="7">
    <source>
        <dbReference type="EMBL" id="MFD2638871.1"/>
    </source>
</evidence>
<keyword evidence="2" id="KW-1003">Cell membrane</keyword>
<feature type="transmembrane region" description="Helical" evidence="6">
    <location>
        <begin position="99"/>
        <end position="121"/>
    </location>
</feature>